<evidence type="ECO:0000313" key="4">
    <source>
        <dbReference type="Proteomes" id="UP001396898"/>
    </source>
</evidence>
<feature type="compositionally biased region" description="Polar residues" evidence="1">
    <location>
        <begin position="129"/>
        <end position="140"/>
    </location>
</feature>
<gene>
    <name evidence="3" type="ORF">PG991_001970</name>
</gene>
<protein>
    <recommendedName>
        <fullName evidence="5">Autotransporter outer membrane beta-barrel domain-containing protein</fullName>
    </recommendedName>
</protein>
<proteinExistence type="predicted"/>
<organism evidence="3 4">
    <name type="scientific">Apiospora marii</name>
    <dbReference type="NCBI Taxonomy" id="335849"/>
    <lineage>
        <taxon>Eukaryota</taxon>
        <taxon>Fungi</taxon>
        <taxon>Dikarya</taxon>
        <taxon>Ascomycota</taxon>
        <taxon>Pezizomycotina</taxon>
        <taxon>Sordariomycetes</taxon>
        <taxon>Xylariomycetidae</taxon>
        <taxon>Amphisphaeriales</taxon>
        <taxon>Apiosporaceae</taxon>
        <taxon>Apiospora</taxon>
    </lineage>
</organism>
<feature type="signal peptide" evidence="2">
    <location>
        <begin position="1"/>
        <end position="29"/>
    </location>
</feature>
<keyword evidence="2" id="KW-0732">Signal</keyword>
<name>A0ABR1SNJ3_9PEZI</name>
<evidence type="ECO:0008006" key="5">
    <source>
        <dbReference type="Google" id="ProtNLM"/>
    </source>
</evidence>
<evidence type="ECO:0000256" key="2">
    <source>
        <dbReference type="SAM" id="SignalP"/>
    </source>
</evidence>
<reference evidence="3 4" key="1">
    <citation type="submission" date="2023-01" db="EMBL/GenBank/DDBJ databases">
        <title>Analysis of 21 Apiospora genomes using comparative genomics revels a genus with tremendous synthesis potential of carbohydrate active enzymes and secondary metabolites.</title>
        <authorList>
            <person name="Sorensen T."/>
        </authorList>
    </citation>
    <scope>NUCLEOTIDE SEQUENCE [LARGE SCALE GENOMIC DNA]</scope>
    <source>
        <strain evidence="3 4">CBS 20057</strain>
    </source>
</reference>
<accession>A0ABR1SNJ3</accession>
<evidence type="ECO:0000256" key="1">
    <source>
        <dbReference type="SAM" id="MobiDB-lite"/>
    </source>
</evidence>
<comment type="caution">
    <text evidence="3">The sequence shown here is derived from an EMBL/GenBank/DDBJ whole genome shotgun (WGS) entry which is preliminary data.</text>
</comment>
<dbReference type="Proteomes" id="UP001396898">
    <property type="component" value="Unassembled WGS sequence"/>
</dbReference>
<feature type="chain" id="PRO_5047403638" description="Autotransporter outer membrane beta-barrel domain-containing protein" evidence="2">
    <location>
        <begin position="30"/>
        <end position="151"/>
    </location>
</feature>
<feature type="region of interest" description="Disordered" evidence="1">
    <location>
        <begin position="33"/>
        <end position="68"/>
    </location>
</feature>
<sequence length="151" mass="15037">MSTNNHHRFGLFCVQLLLATSLVISPISATPISPPPAGLEDRSPPSQQDPTTTKRTTVSGHGVLLGDGTISGGVGEVVTSSGGLQTADEISSESIIVNGKPLELTGGGLTTVVDGQNGGSSLGGVKTNPDGSTSVDISGSDVTRGGVTIVE</sequence>
<evidence type="ECO:0000313" key="3">
    <source>
        <dbReference type="EMBL" id="KAK8035897.1"/>
    </source>
</evidence>
<keyword evidence="4" id="KW-1185">Reference proteome</keyword>
<feature type="region of interest" description="Disordered" evidence="1">
    <location>
        <begin position="121"/>
        <end position="140"/>
    </location>
</feature>
<dbReference type="EMBL" id="JAQQWI010000005">
    <property type="protein sequence ID" value="KAK8035897.1"/>
    <property type="molecule type" value="Genomic_DNA"/>
</dbReference>
<feature type="compositionally biased region" description="Polar residues" evidence="1">
    <location>
        <begin position="44"/>
        <end position="59"/>
    </location>
</feature>